<comment type="caution">
    <text evidence="4">The sequence shown here is derived from an EMBL/GenBank/DDBJ whole genome shotgun (WGS) entry which is preliminary data.</text>
</comment>
<proteinExistence type="predicted"/>
<keyword evidence="2" id="KW-0472">Membrane</keyword>
<feature type="domain" description="VWFA" evidence="3">
    <location>
        <begin position="40"/>
        <end position="225"/>
    </location>
</feature>
<evidence type="ECO:0000259" key="3">
    <source>
        <dbReference type="PROSITE" id="PS50234"/>
    </source>
</evidence>
<evidence type="ECO:0000313" key="4">
    <source>
        <dbReference type="EMBL" id="MCX2524600.1"/>
    </source>
</evidence>
<dbReference type="CDD" id="cd00198">
    <property type="entry name" value="vWFA"/>
    <property type="match status" value="1"/>
</dbReference>
<dbReference type="Pfam" id="PF00092">
    <property type="entry name" value="VWA"/>
    <property type="match status" value="1"/>
</dbReference>
<keyword evidence="2" id="KW-0812">Transmembrane</keyword>
<feature type="region of interest" description="Disordered" evidence="1">
    <location>
        <begin position="513"/>
        <end position="543"/>
    </location>
</feature>
<keyword evidence="5" id="KW-1185">Reference proteome</keyword>
<reference evidence="4" key="1">
    <citation type="submission" date="2022-11" db="EMBL/GenBank/DDBJ databases">
        <title>Larsenimonas rhizosphaerae sp. nov., isolated from a tidal mudflat.</title>
        <authorList>
            <person name="Lee S.D."/>
            <person name="Kim I.S."/>
        </authorList>
    </citation>
    <scope>NUCLEOTIDE SEQUENCE</scope>
    <source>
        <strain evidence="4">GH2-1</strain>
    </source>
</reference>
<accession>A0AA42CY28</accession>
<gene>
    <name evidence="4" type="ORF">OQ287_10120</name>
</gene>
<keyword evidence="2" id="KW-1133">Transmembrane helix</keyword>
<dbReference type="SMART" id="SM00327">
    <property type="entry name" value="VWA"/>
    <property type="match status" value="1"/>
</dbReference>
<dbReference type="Proteomes" id="UP001165678">
    <property type="component" value="Unassembled WGS sequence"/>
</dbReference>
<dbReference type="Gene3D" id="3.40.50.410">
    <property type="entry name" value="von Willebrand factor, type A domain"/>
    <property type="match status" value="1"/>
</dbReference>
<name>A0AA42CY28_9GAMM</name>
<dbReference type="InterPro" id="IPR002035">
    <property type="entry name" value="VWF_A"/>
</dbReference>
<dbReference type="AlphaFoldDB" id="A0AA42CY28"/>
<evidence type="ECO:0000256" key="1">
    <source>
        <dbReference type="SAM" id="MobiDB-lite"/>
    </source>
</evidence>
<evidence type="ECO:0000313" key="5">
    <source>
        <dbReference type="Proteomes" id="UP001165678"/>
    </source>
</evidence>
<feature type="transmembrane region" description="Helical" evidence="2">
    <location>
        <begin position="567"/>
        <end position="586"/>
    </location>
</feature>
<organism evidence="4 5">
    <name type="scientific">Larsenimonas rhizosphaerae</name>
    <dbReference type="NCBI Taxonomy" id="2944682"/>
    <lineage>
        <taxon>Bacteria</taxon>
        <taxon>Pseudomonadati</taxon>
        <taxon>Pseudomonadota</taxon>
        <taxon>Gammaproteobacteria</taxon>
        <taxon>Oceanospirillales</taxon>
        <taxon>Halomonadaceae</taxon>
        <taxon>Larsenimonas</taxon>
    </lineage>
</organism>
<dbReference type="InterPro" id="IPR036465">
    <property type="entry name" value="vWFA_dom_sf"/>
</dbReference>
<sequence>MNIRRDRRSPGTLTMVLLGMMLLLTGGPAAMADSTPGPPSVRLLVDVSGSMKANDPRNLRASGIRLWSALLPADARGGLWTFGSRVDNPVPMASADSAWRASVVDALPALTRYQQFTDIEQGLSRALQGARSGQGPVHVILLTDGMVDLPSPSTGDKTARDQASRDRLLNELVPEFVRRGIVVDTIALSDHTDQALLTTLSQQTGGLASVADTSAALTRSFLDVLSQVAPFQQVPLTQGRFRLDNRVDSVRALLFHEEGASPLRLVGPDGQQLTADAPGEALWQTSDRFDLVTLPSPMPGMWKVEGSLAPGSRIMIDSGLRLQVDTGTPTLYQYFPRPLDAWLESNGDTVRAGDVGVAPLSMRASLVSNQGKVLANTELESRDDNGHYQGRLDGVSQLGNARLRLLAEGEDLQRLRVKSVNVVPALSASLDAREGVIRVQAVKADLNHDTARVMASLQGEPLTVTPAAPREWRVTLPADIPPQTVPVHLQATVDIGNAQRTIDLPDVLLNPDADSALNDAQSRGDITASDMPERAPEADAGTPDNLQGWLALAGQKWQTLAPVLKHYAAMPWVWAVAAAALLLLLWRRAAVNRRRRTQRREPHLGSDEDS</sequence>
<dbReference type="SUPFAM" id="SSF53300">
    <property type="entry name" value="vWA-like"/>
    <property type="match status" value="1"/>
</dbReference>
<dbReference type="EMBL" id="JAPIVE010000003">
    <property type="protein sequence ID" value="MCX2524600.1"/>
    <property type="molecule type" value="Genomic_DNA"/>
</dbReference>
<evidence type="ECO:0000256" key="2">
    <source>
        <dbReference type="SAM" id="Phobius"/>
    </source>
</evidence>
<dbReference type="RefSeq" id="WP_265896357.1">
    <property type="nucleotide sequence ID" value="NZ_JAPIVE010000003.1"/>
</dbReference>
<protein>
    <submittedName>
        <fullName evidence="4">VWA domain-containing protein</fullName>
    </submittedName>
</protein>
<dbReference type="PROSITE" id="PS50234">
    <property type="entry name" value="VWFA"/>
    <property type="match status" value="1"/>
</dbReference>